<evidence type="ECO:0000256" key="3">
    <source>
        <dbReference type="ARBA" id="ARBA00022630"/>
    </source>
</evidence>
<dbReference type="PIRSF" id="PIRSF000137">
    <property type="entry name" value="Alcohol_oxidase"/>
    <property type="match status" value="1"/>
</dbReference>
<sequence length="562" mass="60942">MSTTFDTIIIGAGTAGCLLANRLSADASRRVLLIEAGRADNYHWIHIPVGYLYCIGNPRTDWLYKTEPDVGLNGRSLRYPRGKVLGGCSSINGMIYMRGQARDYDQWAQLTGDPSWAWQAALPDFMAHENHYKLDSCLHNNDKRYSSKTLESFSQLHGTGGEWRVEKQRLRWDVLDAFAQAAQQAGIPATEDFNAGSNEGVGYFEVNQKSGWRWNTSKAFLRPACTSRPNFTLWTSAQVVRLNIERQASGQLRCTGALVRTTSGMVSVRATAEVILSAGSIGSPQLLQLSGIGPAELLQRHGIAVLHDAPGVGANLQDHLQIRSVYKVQGVKTLNAQANSWLGKAQIALEYALKRSGPMSMAPSQLGAFTRSDARQPYPNIEYHVQPLSLEAFGEPLHSFPAFTASVCNLNPSSRGTVQIKSPDCNVAPAIAPNYLSTEADRQVAADSLRLTRAIVAQPALAKYQPQEFKPGVQYQTDADLARLAGDIATTIFHPVGTTAMGRDGDPLAVLDSHLRVRGPGGLVAGLRVVDAGAMPVITSGNTNSPTLMMAEKAARWVMAGQ</sequence>
<dbReference type="Proteomes" id="UP000824366">
    <property type="component" value="Chromosome"/>
</dbReference>
<dbReference type="Pfam" id="PF00732">
    <property type="entry name" value="GMC_oxred_N"/>
    <property type="match status" value="1"/>
</dbReference>
<dbReference type="Pfam" id="PF05199">
    <property type="entry name" value="GMC_oxred_C"/>
    <property type="match status" value="1"/>
</dbReference>
<gene>
    <name evidence="6" type="ORF">MIZ03_4406</name>
</gene>
<dbReference type="SUPFAM" id="SSF54373">
    <property type="entry name" value="FAD-linked reductases, C-terminal domain"/>
    <property type="match status" value="1"/>
</dbReference>
<dbReference type="InterPro" id="IPR036188">
    <property type="entry name" value="FAD/NAD-bd_sf"/>
</dbReference>
<evidence type="ECO:0000256" key="2">
    <source>
        <dbReference type="ARBA" id="ARBA00010790"/>
    </source>
</evidence>
<proteinExistence type="inferred from homology"/>
<feature type="domain" description="Glucose-methanol-choline oxidoreductase N-terminal" evidence="5">
    <location>
        <begin position="279"/>
        <end position="293"/>
    </location>
</feature>
<keyword evidence="3" id="KW-0285">Flavoprotein</keyword>
<dbReference type="PANTHER" id="PTHR11552:SF147">
    <property type="entry name" value="CHOLINE DEHYDROGENASE, MITOCHONDRIAL"/>
    <property type="match status" value="1"/>
</dbReference>
<organism evidence="6 7">
    <name type="scientific">Rhodoferax lithotrophicus</name>
    <dbReference type="NCBI Taxonomy" id="2798804"/>
    <lineage>
        <taxon>Bacteria</taxon>
        <taxon>Pseudomonadati</taxon>
        <taxon>Pseudomonadota</taxon>
        <taxon>Betaproteobacteria</taxon>
        <taxon>Burkholderiales</taxon>
        <taxon>Comamonadaceae</taxon>
        <taxon>Rhodoferax</taxon>
    </lineage>
</organism>
<dbReference type="RefSeq" id="WP_223905546.1">
    <property type="nucleotide sequence ID" value="NZ_AP024238.1"/>
</dbReference>
<dbReference type="PROSITE" id="PS00624">
    <property type="entry name" value="GMC_OXRED_2"/>
    <property type="match status" value="1"/>
</dbReference>
<dbReference type="Gene3D" id="3.50.50.60">
    <property type="entry name" value="FAD/NAD(P)-binding domain"/>
    <property type="match status" value="1"/>
</dbReference>
<evidence type="ECO:0000256" key="4">
    <source>
        <dbReference type="ARBA" id="ARBA00022827"/>
    </source>
</evidence>
<accession>A0ABN6DH09</accession>
<comment type="cofactor">
    <cofactor evidence="1">
        <name>FAD</name>
        <dbReference type="ChEBI" id="CHEBI:57692"/>
    </cofactor>
</comment>
<evidence type="ECO:0000256" key="1">
    <source>
        <dbReference type="ARBA" id="ARBA00001974"/>
    </source>
</evidence>
<keyword evidence="7" id="KW-1185">Reference proteome</keyword>
<dbReference type="InterPro" id="IPR007867">
    <property type="entry name" value="GMC_OxRtase_C"/>
</dbReference>
<dbReference type="InterPro" id="IPR000172">
    <property type="entry name" value="GMC_OxRdtase_N"/>
</dbReference>
<name>A0ABN6DH09_9BURK</name>
<evidence type="ECO:0000313" key="7">
    <source>
        <dbReference type="Proteomes" id="UP000824366"/>
    </source>
</evidence>
<evidence type="ECO:0000259" key="5">
    <source>
        <dbReference type="PROSITE" id="PS00624"/>
    </source>
</evidence>
<dbReference type="EMBL" id="AP024238">
    <property type="protein sequence ID" value="BCO29483.1"/>
    <property type="molecule type" value="Genomic_DNA"/>
</dbReference>
<evidence type="ECO:0000313" key="6">
    <source>
        <dbReference type="EMBL" id="BCO29483.1"/>
    </source>
</evidence>
<dbReference type="Gene3D" id="3.30.560.10">
    <property type="entry name" value="Glucose Oxidase, domain 3"/>
    <property type="match status" value="1"/>
</dbReference>
<dbReference type="SUPFAM" id="SSF51905">
    <property type="entry name" value="FAD/NAD(P)-binding domain"/>
    <property type="match status" value="1"/>
</dbReference>
<dbReference type="InterPro" id="IPR012132">
    <property type="entry name" value="GMC_OxRdtase"/>
</dbReference>
<dbReference type="PANTHER" id="PTHR11552">
    <property type="entry name" value="GLUCOSE-METHANOL-CHOLINE GMC OXIDOREDUCTASE"/>
    <property type="match status" value="1"/>
</dbReference>
<protein>
    <submittedName>
        <fullName evidence="6">Alcohol dehydrogenase [acceptor]</fullName>
    </submittedName>
</protein>
<reference evidence="6 7" key="1">
    <citation type="journal article" date="2021" name="Microbiol. Spectr.">
        <title>A Single Bacterium Capable of Oxidation and Reduction of Iron at Circumneutral pH.</title>
        <authorList>
            <person name="Kato S."/>
            <person name="Ohkuma M."/>
        </authorList>
    </citation>
    <scope>NUCLEOTIDE SEQUENCE [LARGE SCALE GENOMIC DNA]</scope>
    <source>
        <strain evidence="6 7">MIZ03</strain>
    </source>
</reference>
<keyword evidence="4" id="KW-0274">FAD</keyword>
<comment type="similarity">
    <text evidence="2">Belongs to the GMC oxidoreductase family.</text>
</comment>